<feature type="signal peptide" evidence="1">
    <location>
        <begin position="1"/>
        <end position="25"/>
    </location>
</feature>
<evidence type="ECO:0000259" key="2">
    <source>
        <dbReference type="Pfam" id="PF04273"/>
    </source>
</evidence>
<dbReference type="SUPFAM" id="SSF52799">
    <property type="entry name" value="(Phosphotyrosine protein) phosphatases II"/>
    <property type="match status" value="1"/>
</dbReference>
<dbReference type="RefSeq" id="WP_419190705.1">
    <property type="nucleotide sequence ID" value="NZ_CP036434.1"/>
</dbReference>
<name>A0A518F0L3_9BACT</name>
<feature type="domain" description="Beta-lactamase hydrolase-like protein phosphatase-like" evidence="2">
    <location>
        <begin position="117"/>
        <end position="163"/>
    </location>
</feature>
<keyword evidence="4" id="KW-1185">Reference proteome</keyword>
<dbReference type="AlphaFoldDB" id="A0A518F0L3"/>
<gene>
    <name evidence="3" type="ORF">Poly30_54390</name>
</gene>
<dbReference type="Pfam" id="PF04273">
    <property type="entry name" value="BLH_phosphatase"/>
    <property type="match status" value="1"/>
</dbReference>
<evidence type="ECO:0000256" key="1">
    <source>
        <dbReference type="SAM" id="SignalP"/>
    </source>
</evidence>
<accession>A0A518F0L3</accession>
<reference evidence="3 4" key="1">
    <citation type="submission" date="2019-02" db="EMBL/GenBank/DDBJ databases">
        <title>Deep-cultivation of Planctomycetes and their phenomic and genomic characterization uncovers novel biology.</title>
        <authorList>
            <person name="Wiegand S."/>
            <person name="Jogler M."/>
            <person name="Boedeker C."/>
            <person name="Pinto D."/>
            <person name="Vollmers J."/>
            <person name="Rivas-Marin E."/>
            <person name="Kohn T."/>
            <person name="Peeters S.H."/>
            <person name="Heuer A."/>
            <person name="Rast P."/>
            <person name="Oberbeckmann S."/>
            <person name="Bunk B."/>
            <person name="Jeske O."/>
            <person name="Meyerdierks A."/>
            <person name="Storesund J.E."/>
            <person name="Kallscheuer N."/>
            <person name="Luecker S."/>
            <person name="Lage O.M."/>
            <person name="Pohl T."/>
            <person name="Merkel B.J."/>
            <person name="Hornburger P."/>
            <person name="Mueller R.-W."/>
            <person name="Bruemmer F."/>
            <person name="Labrenz M."/>
            <person name="Spormann A.M."/>
            <person name="Op den Camp H."/>
            <person name="Overmann J."/>
            <person name="Amann R."/>
            <person name="Jetten M.S.M."/>
            <person name="Mascher T."/>
            <person name="Medema M.H."/>
            <person name="Devos D.P."/>
            <person name="Kaster A.-K."/>
            <person name="Ovreas L."/>
            <person name="Rohde M."/>
            <person name="Galperin M.Y."/>
            <person name="Jogler C."/>
        </authorList>
    </citation>
    <scope>NUCLEOTIDE SEQUENCE [LARGE SCALE GENOMIC DNA]</scope>
    <source>
        <strain evidence="3 4">Poly30</strain>
    </source>
</reference>
<evidence type="ECO:0000313" key="4">
    <source>
        <dbReference type="Proteomes" id="UP000320390"/>
    </source>
</evidence>
<organism evidence="3 4">
    <name type="scientific">Saltatorellus ferox</name>
    <dbReference type="NCBI Taxonomy" id="2528018"/>
    <lineage>
        <taxon>Bacteria</taxon>
        <taxon>Pseudomonadati</taxon>
        <taxon>Planctomycetota</taxon>
        <taxon>Planctomycetia</taxon>
        <taxon>Planctomycetia incertae sedis</taxon>
        <taxon>Saltatorellus</taxon>
    </lineage>
</organism>
<sequence length="348" mass="37406" precursor="true">MTTTPSISVNLLRLGAAVAASLALACSSSPDTIMAANERQVAVPPPMALSGTAYEAAAMIPLPRVAPGEYPGMENVYRLSDTIISGSEPHDAEALSQIAAWGVKTVLSVDGKMPDVEAAEAAGLRYVHVPIRYSGITDDEVTRIAKTFREAEGPFYVHCYHGKHRGPAAAAIGRVALDGLERERAIAEMRQWCSTAAKYEGLYATVASSEIPSEAQTASYEFDFSSGTKFSGLRDAMIPMARAWDEVILIAKNDWKPSAAHPDIDALQSATQVSQLVNACAAMEETAAYPSDFQEMMAESQQHLGELVGFLTDCRVENTSEYAKNEQLDAAYRAAAATCAKCHKTYRN</sequence>
<evidence type="ECO:0000313" key="3">
    <source>
        <dbReference type="EMBL" id="QDV09878.1"/>
    </source>
</evidence>
<protein>
    <recommendedName>
        <fullName evidence="2">Beta-lactamase hydrolase-like protein phosphatase-like domain-containing protein</fullName>
    </recommendedName>
</protein>
<proteinExistence type="predicted"/>
<dbReference type="EMBL" id="CP036434">
    <property type="protein sequence ID" value="QDV09878.1"/>
    <property type="molecule type" value="Genomic_DNA"/>
</dbReference>
<feature type="chain" id="PRO_5021938891" description="Beta-lactamase hydrolase-like protein phosphatase-like domain-containing protein" evidence="1">
    <location>
        <begin position="26"/>
        <end position="348"/>
    </location>
</feature>
<dbReference type="GO" id="GO:0016787">
    <property type="term" value="F:hydrolase activity"/>
    <property type="evidence" value="ECO:0007669"/>
    <property type="project" value="InterPro"/>
</dbReference>
<dbReference type="InterPro" id="IPR029021">
    <property type="entry name" value="Prot-tyrosine_phosphatase-like"/>
</dbReference>
<keyword evidence="1" id="KW-0732">Signal</keyword>
<dbReference type="InterPro" id="IPR005939">
    <property type="entry name" value="BLH_phosphatase-like"/>
</dbReference>
<dbReference type="Proteomes" id="UP000320390">
    <property type="component" value="Chromosome"/>
</dbReference>
<dbReference type="Gene3D" id="3.90.190.10">
    <property type="entry name" value="Protein tyrosine phosphatase superfamily"/>
    <property type="match status" value="1"/>
</dbReference>